<keyword evidence="3" id="KW-1185">Reference proteome</keyword>
<dbReference type="GO" id="GO:0016747">
    <property type="term" value="F:acyltransferase activity, transferring groups other than amino-acyl groups"/>
    <property type="evidence" value="ECO:0007669"/>
    <property type="project" value="InterPro"/>
</dbReference>
<evidence type="ECO:0000313" key="2">
    <source>
        <dbReference type="EMBL" id="MBE9214749.1"/>
    </source>
</evidence>
<reference evidence="2" key="1">
    <citation type="submission" date="2020-10" db="EMBL/GenBank/DDBJ databases">
        <authorList>
            <person name="Castelo-Branco R."/>
            <person name="Eusebio N."/>
            <person name="Adriana R."/>
            <person name="Vieira A."/>
            <person name="Brugerolle De Fraissinette N."/>
            <person name="Rezende De Castro R."/>
            <person name="Schneider M.P."/>
            <person name="Vasconcelos V."/>
            <person name="Leao P.N."/>
        </authorList>
    </citation>
    <scope>NUCLEOTIDE SEQUENCE</scope>
    <source>
        <strain evidence="2">LEGE 06105</strain>
    </source>
</reference>
<evidence type="ECO:0000259" key="1">
    <source>
        <dbReference type="PROSITE" id="PS51186"/>
    </source>
</evidence>
<dbReference type="EMBL" id="JADEWL010000070">
    <property type="protein sequence ID" value="MBE9214749.1"/>
    <property type="molecule type" value="Genomic_DNA"/>
</dbReference>
<gene>
    <name evidence="2" type="ORF">IQ247_19095</name>
</gene>
<feature type="domain" description="N-acetyltransferase" evidence="1">
    <location>
        <begin position="3"/>
        <end position="155"/>
    </location>
</feature>
<evidence type="ECO:0000313" key="3">
    <source>
        <dbReference type="Proteomes" id="UP000620559"/>
    </source>
</evidence>
<organism evidence="2 3">
    <name type="scientific">Plectonema cf. radiosum LEGE 06105</name>
    <dbReference type="NCBI Taxonomy" id="945769"/>
    <lineage>
        <taxon>Bacteria</taxon>
        <taxon>Bacillati</taxon>
        <taxon>Cyanobacteriota</taxon>
        <taxon>Cyanophyceae</taxon>
        <taxon>Oscillatoriophycideae</taxon>
        <taxon>Oscillatoriales</taxon>
        <taxon>Microcoleaceae</taxon>
        <taxon>Plectonema</taxon>
    </lineage>
</organism>
<sequence>MKVSIRETTPQEDSVIAEHFYQLWLDIGVSKNFIKPNHYNLTLEFIKEARQKLFYKGFVVEVDNLIVGSASCQLFTGLYPNVLKEGYRKYGYIWGVYVEPFYRKKGIAKQLTHATVEYLKTIGCTKAILNASPAGKSVYESLGFSLTNAMELDLI</sequence>
<dbReference type="SUPFAM" id="SSF55729">
    <property type="entry name" value="Acyl-CoA N-acyltransferases (Nat)"/>
    <property type="match status" value="1"/>
</dbReference>
<comment type="caution">
    <text evidence="2">The sequence shown here is derived from an EMBL/GenBank/DDBJ whole genome shotgun (WGS) entry which is preliminary data.</text>
</comment>
<dbReference type="RefSeq" id="WP_193922707.1">
    <property type="nucleotide sequence ID" value="NZ_JADEWL010000070.1"/>
</dbReference>
<proteinExistence type="predicted"/>
<dbReference type="Proteomes" id="UP000620559">
    <property type="component" value="Unassembled WGS sequence"/>
</dbReference>
<dbReference type="InterPro" id="IPR000182">
    <property type="entry name" value="GNAT_dom"/>
</dbReference>
<protein>
    <submittedName>
        <fullName evidence="2">GNAT family N-acetyltransferase</fullName>
    </submittedName>
</protein>
<dbReference type="PROSITE" id="PS51186">
    <property type="entry name" value="GNAT"/>
    <property type="match status" value="1"/>
</dbReference>
<dbReference type="CDD" id="cd04301">
    <property type="entry name" value="NAT_SF"/>
    <property type="match status" value="1"/>
</dbReference>
<dbReference type="Gene3D" id="3.40.630.30">
    <property type="match status" value="1"/>
</dbReference>
<accession>A0A8J7FA62</accession>
<dbReference type="Pfam" id="PF00583">
    <property type="entry name" value="Acetyltransf_1"/>
    <property type="match status" value="1"/>
</dbReference>
<name>A0A8J7FA62_9CYAN</name>
<dbReference type="AlphaFoldDB" id="A0A8J7FA62"/>
<dbReference type="InterPro" id="IPR016181">
    <property type="entry name" value="Acyl_CoA_acyltransferase"/>
</dbReference>